<keyword evidence="2" id="KW-1185">Reference proteome</keyword>
<dbReference type="InterPro" id="IPR021842">
    <property type="entry name" value="DUF3435"/>
</dbReference>
<dbReference type="EMBL" id="KZ293422">
    <property type="protein sequence ID" value="PBK72119.1"/>
    <property type="molecule type" value="Genomic_DNA"/>
</dbReference>
<sequence length="130" mass="14739">MTEQDRRTLMGHTERINQTFYKSRFIGADLGANIEYVKAGKALMDMSARRDENAPKGLTSEGKAQLLAEPELVEMDNERKALANQIASLLKQLTCPDITIETRAEIEEQLILLKSDKKKIITKREGEIVY</sequence>
<proteinExistence type="predicted"/>
<protein>
    <submittedName>
        <fullName evidence="1">Uncharacterized protein</fullName>
    </submittedName>
</protein>
<reference evidence="2" key="1">
    <citation type="journal article" date="2017" name="Nat. Ecol. Evol.">
        <title>Genome expansion and lineage-specific genetic innovations in the forest pathogenic fungi Armillaria.</title>
        <authorList>
            <person name="Sipos G."/>
            <person name="Prasanna A.N."/>
            <person name="Walter M.C."/>
            <person name="O'Connor E."/>
            <person name="Balint B."/>
            <person name="Krizsan K."/>
            <person name="Kiss B."/>
            <person name="Hess J."/>
            <person name="Varga T."/>
            <person name="Slot J."/>
            <person name="Riley R."/>
            <person name="Boka B."/>
            <person name="Rigling D."/>
            <person name="Barry K."/>
            <person name="Lee J."/>
            <person name="Mihaltcheva S."/>
            <person name="LaButti K."/>
            <person name="Lipzen A."/>
            <person name="Waldron R."/>
            <person name="Moloney N.M."/>
            <person name="Sperisen C."/>
            <person name="Kredics L."/>
            <person name="Vagvoelgyi C."/>
            <person name="Patrignani A."/>
            <person name="Fitzpatrick D."/>
            <person name="Nagy I."/>
            <person name="Doyle S."/>
            <person name="Anderson J.B."/>
            <person name="Grigoriev I.V."/>
            <person name="Gueldener U."/>
            <person name="Muensterkoetter M."/>
            <person name="Nagy L.G."/>
        </authorList>
    </citation>
    <scope>NUCLEOTIDE SEQUENCE [LARGE SCALE GENOMIC DNA]</scope>
    <source>
        <strain evidence="2">28-4</strain>
    </source>
</reference>
<organism evidence="1 2">
    <name type="scientific">Armillaria solidipes</name>
    <dbReference type="NCBI Taxonomy" id="1076256"/>
    <lineage>
        <taxon>Eukaryota</taxon>
        <taxon>Fungi</taxon>
        <taxon>Dikarya</taxon>
        <taxon>Basidiomycota</taxon>
        <taxon>Agaricomycotina</taxon>
        <taxon>Agaricomycetes</taxon>
        <taxon>Agaricomycetidae</taxon>
        <taxon>Agaricales</taxon>
        <taxon>Marasmiineae</taxon>
        <taxon>Physalacriaceae</taxon>
        <taxon>Armillaria</taxon>
    </lineage>
</organism>
<dbReference type="Proteomes" id="UP000218334">
    <property type="component" value="Unassembled WGS sequence"/>
</dbReference>
<accession>A0A2H3BMM5</accession>
<name>A0A2H3BMM5_9AGAR</name>
<dbReference type="Pfam" id="PF11917">
    <property type="entry name" value="DUF3435"/>
    <property type="match status" value="1"/>
</dbReference>
<dbReference type="AlphaFoldDB" id="A0A2H3BMM5"/>
<gene>
    <name evidence="1" type="ORF">ARMSODRAFT_953806</name>
</gene>
<evidence type="ECO:0000313" key="2">
    <source>
        <dbReference type="Proteomes" id="UP000218334"/>
    </source>
</evidence>
<evidence type="ECO:0000313" key="1">
    <source>
        <dbReference type="EMBL" id="PBK72119.1"/>
    </source>
</evidence>